<proteinExistence type="predicted"/>
<reference evidence="1" key="1">
    <citation type="submission" date="2020-09" db="EMBL/GenBank/DDBJ databases">
        <title>A novel bacterium of genus Mangrovicoccus, isolated from South China Sea.</title>
        <authorList>
            <person name="Huang H."/>
            <person name="Mo K."/>
            <person name="Hu Y."/>
        </authorList>
    </citation>
    <scope>NUCLEOTIDE SEQUENCE</scope>
    <source>
        <strain evidence="1">HB182678</strain>
    </source>
</reference>
<keyword evidence="2" id="KW-1185">Reference proteome</keyword>
<name>A0A8J6YW93_9RHOB</name>
<dbReference type="AlphaFoldDB" id="A0A8J6YW93"/>
<dbReference type="EMBL" id="JACVXA010000006">
    <property type="protein sequence ID" value="MBE3637208.1"/>
    <property type="molecule type" value="Genomic_DNA"/>
</dbReference>
<accession>A0A8J6YW93</accession>
<sequence length="188" mass="20235">MTFDEAVSAALEFILATELTSEPDRLASLALHFARIGDNNSLDVMVTASRDQRLAYDALSIASAQLLIEEGSLPYPLAEFVAHALTAPASRPVTPEKFRKEWPGGTVERDIMVFDAVKMLCASGLKASRNESSPPLSACDAVASAGKLSGKCPGTYSAIWKIYSDVNKREKNGVSQRLPLAIHRLALS</sequence>
<dbReference type="RefSeq" id="WP_193179548.1">
    <property type="nucleotide sequence ID" value="NZ_JACVXA010000006.1"/>
</dbReference>
<evidence type="ECO:0000313" key="1">
    <source>
        <dbReference type="EMBL" id="MBE3637208.1"/>
    </source>
</evidence>
<comment type="caution">
    <text evidence="1">The sequence shown here is derived from an EMBL/GenBank/DDBJ whole genome shotgun (WGS) entry which is preliminary data.</text>
</comment>
<gene>
    <name evidence="1" type="ORF">ICN82_03210</name>
</gene>
<protein>
    <submittedName>
        <fullName evidence="1">Uncharacterized protein</fullName>
    </submittedName>
</protein>
<organism evidence="1 2">
    <name type="scientific">Mangrovicoccus algicola</name>
    <dbReference type="NCBI Taxonomy" id="2771008"/>
    <lineage>
        <taxon>Bacteria</taxon>
        <taxon>Pseudomonadati</taxon>
        <taxon>Pseudomonadota</taxon>
        <taxon>Alphaproteobacteria</taxon>
        <taxon>Rhodobacterales</taxon>
        <taxon>Paracoccaceae</taxon>
        <taxon>Mangrovicoccus</taxon>
    </lineage>
</organism>
<evidence type="ECO:0000313" key="2">
    <source>
        <dbReference type="Proteomes" id="UP000609121"/>
    </source>
</evidence>
<dbReference type="Proteomes" id="UP000609121">
    <property type="component" value="Unassembled WGS sequence"/>
</dbReference>